<keyword evidence="2" id="KW-1185">Reference proteome</keyword>
<dbReference type="AlphaFoldDB" id="A0A0J8D6V0"/>
<dbReference type="RefSeq" id="WP_048571010.1">
    <property type="nucleotide sequence ID" value="NZ_LFVU01000027.1"/>
</dbReference>
<evidence type="ECO:0000313" key="2">
    <source>
        <dbReference type="Proteomes" id="UP000036756"/>
    </source>
</evidence>
<dbReference type="STRING" id="1121307.CLCY_2c03490"/>
<organism evidence="1 2">
    <name type="scientific">Clostridium cylindrosporum DSM 605</name>
    <dbReference type="NCBI Taxonomy" id="1121307"/>
    <lineage>
        <taxon>Bacteria</taxon>
        <taxon>Bacillati</taxon>
        <taxon>Bacillota</taxon>
        <taxon>Clostridia</taxon>
        <taxon>Eubacteriales</taxon>
        <taxon>Clostridiaceae</taxon>
        <taxon>Clostridium</taxon>
    </lineage>
</organism>
<gene>
    <name evidence="1" type="ORF">CLCY_2c03490</name>
</gene>
<proteinExistence type="predicted"/>
<name>A0A0J8D6V0_CLOCY</name>
<dbReference type="PATRIC" id="fig|1121307.3.peg.1206"/>
<comment type="caution">
    <text evidence="1">The sequence shown here is derived from an EMBL/GenBank/DDBJ whole genome shotgun (WGS) entry which is preliminary data.</text>
</comment>
<protein>
    <submittedName>
        <fullName evidence="1">Uncharacterized protein</fullName>
    </submittedName>
</protein>
<dbReference type="OrthoDB" id="1624479at2"/>
<dbReference type="EMBL" id="LFVU01000027">
    <property type="protein sequence ID" value="KMT21587.1"/>
    <property type="molecule type" value="Genomic_DNA"/>
</dbReference>
<reference evidence="1 2" key="1">
    <citation type="submission" date="2015-06" db="EMBL/GenBank/DDBJ databases">
        <title>Draft genome sequence of the purine-degrading Clostridium cylindrosporum HC-1 (DSM 605).</title>
        <authorList>
            <person name="Poehlein A."/>
            <person name="Schiel-Bengelsdorf B."/>
            <person name="Bengelsdorf F."/>
            <person name="Daniel R."/>
            <person name="Duerre P."/>
        </authorList>
    </citation>
    <scope>NUCLEOTIDE SEQUENCE [LARGE SCALE GENOMIC DNA]</scope>
    <source>
        <strain evidence="1 2">DSM 605</strain>
    </source>
</reference>
<dbReference type="Proteomes" id="UP000036756">
    <property type="component" value="Unassembled WGS sequence"/>
</dbReference>
<evidence type="ECO:0000313" key="1">
    <source>
        <dbReference type="EMBL" id="KMT21587.1"/>
    </source>
</evidence>
<sequence>MAVDNFKPTLWEGALIANFHSVSKADALSTKPSDIKGKTVTFNRVGAGQVKDYTGTISWDSIATTPIEMTFDKKKYFAFSLDDCDKVQLKADVMAVTTAEHAAVLAETYDTDFFTTLIAGVKAGNSIGSTSNKKQLTPRNAYDYIVDLGTVLANNKVPSKDRFVTVSADVLGLLSKDPRFTSNPNVLENGVVEGQRINGMQVVQSQELPVNKIVAHHKSAIGAAKQIDEVEAMRLQSAFADGIRGLCMYGSKVLREEAIAVLHYTVGTIDDIPATKVEITNTTSNPVNTKEVTGV</sequence>
<accession>A0A0J8D6V0</accession>